<dbReference type="Proteomes" id="UP000007819">
    <property type="component" value="Chromosome A1"/>
</dbReference>
<protein>
    <recommendedName>
        <fullName evidence="2">IPT/TIG domain-containing protein</fullName>
    </recommendedName>
</protein>
<dbReference type="InterPro" id="IPR014756">
    <property type="entry name" value="Ig_E-set"/>
</dbReference>
<reference evidence="3" key="2">
    <citation type="submission" date="2022-06" db="UniProtKB">
        <authorList>
            <consortium name="EnsemblMetazoa"/>
        </authorList>
    </citation>
    <scope>IDENTIFICATION</scope>
</reference>
<dbReference type="Pfam" id="PF01833">
    <property type="entry name" value="TIG"/>
    <property type="match status" value="1"/>
</dbReference>
<dbReference type="InterPro" id="IPR002909">
    <property type="entry name" value="IPT_dom"/>
</dbReference>
<dbReference type="GO" id="GO:0048468">
    <property type="term" value="P:cell development"/>
    <property type="evidence" value="ECO:0007669"/>
    <property type="project" value="UniProtKB-ARBA"/>
</dbReference>
<keyword evidence="1" id="KW-0812">Transmembrane</keyword>
<organism evidence="3 4">
    <name type="scientific">Acyrthosiphon pisum</name>
    <name type="common">Pea aphid</name>
    <dbReference type="NCBI Taxonomy" id="7029"/>
    <lineage>
        <taxon>Eukaryota</taxon>
        <taxon>Metazoa</taxon>
        <taxon>Ecdysozoa</taxon>
        <taxon>Arthropoda</taxon>
        <taxon>Hexapoda</taxon>
        <taxon>Insecta</taxon>
        <taxon>Pterygota</taxon>
        <taxon>Neoptera</taxon>
        <taxon>Paraneoptera</taxon>
        <taxon>Hemiptera</taxon>
        <taxon>Sternorrhyncha</taxon>
        <taxon>Aphidomorpha</taxon>
        <taxon>Aphidoidea</taxon>
        <taxon>Aphididae</taxon>
        <taxon>Macrosiphini</taxon>
        <taxon>Acyrthosiphon</taxon>
    </lineage>
</organism>
<dbReference type="PANTHER" id="PTHR22625">
    <property type="entry name" value="PLEXIN"/>
    <property type="match status" value="1"/>
</dbReference>
<dbReference type="GO" id="GO:0048731">
    <property type="term" value="P:system development"/>
    <property type="evidence" value="ECO:0007669"/>
    <property type="project" value="UniProtKB-ARBA"/>
</dbReference>
<evidence type="ECO:0000313" key="4">
    <source>
        <dbReference type="Proteomes" id="UP000007819"/>
    </source>
</evidence>
<feature type="transmembrane region" description="Helical" evidence="1">
    <location>
        <begin position="399"/>
        <end position="423"/>
    </location>
</feature>
<dbReference type="GO" id="GO:0008360">
    <property type="term" value="P:regulation of cell shape"/>
    <property type="evidence" value="ECO:0007669"/>
    <property type="project" value="TreeGrafter"/>
</dbReference>
<evidence type="ECO:0000259" key="2">
    <source>
        <dbReference type="Pfam" id="PF01833"/>
    </source>
</evidence>
<sequence length="428" mass="48889">MTVPEFLIFSCRSPLDHVRRTISCCLLEHTTMNGVMADCRKYSKNEYFMNHNSKNRHLLLILIYTMALIFESHGTTLGTDLNNENCSDALTCTKCTIKAQCAWSLEKQKCVNYNHFHLSNLTIYGKEKCPRFSVVKKYEYNNTINHLEYIVKVSNDHVNFMKYLKESKFLCNSTTIDVYNKTIKNDEIICSANILTTNFKLHGVQSFTAFIYIKFNKVLLCLDNIADHYVTFYEHECAEDKKDENCATCTWNKYGFAHYIRLCSSGNSCEGRNELYLWHNDVGKSWNSKTREVNNQCAEINVTSIDPLSGTMAGGTTITITVKNHLILADNRTVMVVVAGMLCADPRTSGPETITCITTPPTDDTLYAAPSGSVLVKYTSHERQLIIESSQKFHYYVDISAGTSLFVINLHIILIQFSFFVFYTKMVY</sequence>
<dbReference type="SUPFAM" id="SSF81296">
    <property type="entry name" value="E set domains"/>
    <property type="match status" value="1"/>
</dbReference>
<dbReference type="PANTHER" id="PTHR22625:SF4">
    <property type="entry name" value="PLEXIN-C1"/>
    <property type="match status" value="1"/>
</dbReference>
<dbReference type="EnsemblMetazoa" id="XM_029487707.1">
    <property type="protein sequence ID" value="XP_029343567.1"/>
    <property type="gene ID" value="LOC100572631"/>
</dbReference>
<dbReference type="GeneID" id="100572631"/>
<dbReference type="InterPro" id="IPR031148">
    <property type="entry name" value="Plexin"/>
</dbReference>
<dbReference type="AlphaFoldDB" id="A0A8R2HAS5"/>
<reference evidence="4" key="1">
    <citation type="submission" date="2010-06" db="EMBL/GenBank/DDBJ databases">
        <authorList>
            <person name="Jiang H."/>
            <person name="Abraham K."/>
            <person name="Ali S."/>
            <person name="Alsbrooks S.L."/>
            <person name="Anim B.N."/>
            <person name="Anosike U.S."/>
            <person name="Attaway T."/>
            <person name="Bandaranaike D.P."/>
            <person name="Battles P.K."/>
            <person name="Bell S.N."/>
            <person name="Bell A.V."/>
            <person name="Beltran B."/>
            <person name="Bickham C."/>
            <person name="Bustamante Y."/>
            <person name="Caleb T."/>
            <person name="Canada A."/>
            <person name="Cardenas V."/>
            <person name="Carter K."/>
            <person name="Chacko J."/>
            <person name="Chandrabose M.N."/>
            <person name="Chavez D."/>
            <person name="Chavez A."/>
            <person name="Chen L."/>
            <person name="Chu H.-S."/>
            <person name="Claassen K.J."/>
            <person name="Cockrell R."/>
            <person name="Collins M."/>
            <person name="Cooper J.A."/>
            <person name="Cree A."/>
            <person name="Curry S.M."/>
            <person name="Da Y."/>
            <person name="Dao M.D."/>
            <person name="Das B."/>
            <person name="Davila M.-L."/>
            <person name="Davy-Carroll L."/>
            <person name="Denson S."/>
            <person name="Dinh H."/>
            <person name="Ebong V.E."/>
            <person name="Edwards J.R."/>
            <person name="Egan A."/>
            <person name="El-Daye J."/>
            <person name="Escobedo L."/>
            <person name="Fernandez S."/>
            <person name="Fernando P.R."/>
            <person name="Flagg N."/>
            <person name="Forbes L.D."/>
            <person name="Fowler R.G."/>
            <person name="Fu Q."/>
            <person name="Gabisi R.A."/>
            <person name="Ganer J."/>
            <person name="Garbino Pronczuk A."/>
            <person name="Garcia R.M."/>
            <person name="Garner T."/>
            <person name="Garrett T.E."/>
            <person name="Gonzalez D.A."/>
            <person name="Hamid H."/>
            <person name="Hawkins E.S."/>
            <person name="Hirani K."/>
            <person name="Hogues M.E."/>
            <person name="Hollins B."/>
            <person name="Hsiao C.-H."/>
            <person name="Jabil R."/>
            <person name="James M.L."/>
            <person name="Jhangiani S.N."/>
            <person name="Johnson B."/>
            <person name="Johnson Q."/>
            <person name="Joshi V."/>
            <person name="Kalu J.B."/>
            <person name="Kam C."/>
            <person name="Kashfia A."/>
            <person name="Keebler J."/>
            <person name="Kisamo H."/>
            <person name="Kovar C.L."/>
            <person name="Lago L.A."/>
            <person name="Lai C.-Y."/>
            <person name="Laidlaw J."/>
            <person name="Lara F."/>
            <person name="Le T.-K."/>
            <person name="Lee S.L."/>
            <person name="Legall F.H."/>
            <person name="Lemon S.J."/>
            <person name="Lewis L.R."/>
            <person name="Li B."/>
            <person name="Liu Y."/>
            <person name="Liu Y.-S."/>
            <person name="Lopez J."/>
            <person name="Lozado R.J."/>
            <person name="Lu J."/>
            <person name="Madu R.C."/>
            <person name="Maheshwari M."/>
            <person name="Maheshwari R."/>
            <person name="Malloy K."/>
            <person name="Martinez E."/>
            <person name="Mathew T."/>
            <person name="Mercado I.C."/>
            <person name="Mercado C."/>
            <person name="Meyer B."/>
            <person name="Montgomery K."/>
            <person name="Morgan M.B."/>
            <person name="Munidasa M."/>
            <person name="Nazareth L.V."/>
            <person name="Nelson J."/>
            <person name="Ng B.M."/>
            <person name="Nguyen N.B."/>
            <person name="Nguyen P.Q."/>
            <person name="Nguyen T."/>
            <person name="Obregon M."/>
            <person name="Okwuonu G.O."/>
            <person name="Onwere C.G."/>
            <person name="Orozco G."/>
            <person name="Parra A."/>
            <person name="Patel S."/>
            <person name="Patil S."/>
            <person name="Perez A."/>
            <person name="Perez Y."/>
            <person name="Pham C."/>
            <person name="Primus E.L."/>
            <person name="Pu L.-L."/>
            <person name="Puazo M."/>
            <person name="Qin X."/>
            <person name="Quiroz J.B."/>
            <person name="Reese J."/>
            <person name="Richards S."/>
            <person name="Rives C.M."/>
            <person name="Robberts R."/>
            <person name="Ruiz S.J."/>
            <person name="Ruiz M.J."/>
            <person name="Santibanez J."/>
            <person name="Schneider B.W."/>
            <person name="Sisson I."/>
            <person name="Smith M."/>
            <person name="Sodergren E."/>
            <person name="Song X.-Z."/>
            <person name="Song B.B."/>
            <person name="Summersgill H."/>
            <person name="Thelus R."/>
            <person name="Thornton R.D."/>
            <person name="Trejos Z.Y."/>
            <person name="Usmani K."/>
            <person name="Vattathil S."/>
            <person name="Villasana D."/>
            <person name="Walker D.L."/>
            <person name="Wang S."/>
            <person name="Wang K."/>
            <person name="White C.S."/>
            <person name="Williams A.C."/>
            <person name="Williamson J."/>
            <person name="Wilson K."/>
            <person name="Woghiren I.O."/>
            <person name="Woodworth J.R."/>
            <person name="Worley K.C."/>
            <person name="Wright R.A."/>
            <person name="Wu W."/>
            <person name="Young L."/>
            <person name="Zhang L."/>
            <person name="Zhang J."/>
            <person name="Zhu Y."/>
            <person name="Muzny D.M."/>
            <person name="Weinstock G."/>
            <person name="Gibbs R.A."/>
        </authorList>
    </citation>
    <scope>NUCLEOTIDE SEQUENCE [LARGE SCALE GENOMIC DNA]</scope>
    <source>
        <strain evidence="4">LSR1</strain>
    </source>
</reference>
<keyword evidence="4" id="KW-1185">Reference proteome</keyword>
<dbReference type="GO" id="GO:0002116">
    <property type="term" value="C:semaphorin receptor complex"/>
    <property type="evidence" value="ECO:0007669"/>
    <property type="project" value="TreeGrafter"/>
</dbReference>
<proteinExistence type="predicted"/>
<dbReference type="GO" id="GO:0030334">
    <property type="term" value="P:regulation of cell migration"/>
    <property type="evidence" value="ECO:0007669"/>
    <property type="project" value="TreeGrafter"/>
</dbReference>
<dbReference type="GO" id="GO:0017154">
    <property type="term" value="F:semaphorin receptor activity"/>
    <property type="evidence" value="ECO:0007669"/>
    <property type="project" value="InterPro"/>
</dbReference>
<accession>A0A8R2HAS5</accession>
<keyword evidence="1" id="KW-0472">Membrane</keyword>
<evidence type="ECO:0000313" key="3">
    <source>
        <dbReference type="EnsemblMetazoa" id="XP_016662177.1"/>
    </source>
</evidence>
<dbReference type="Gene3D" id="2.60.40.10">
    <property type="entry name" value="Immunoglobulins"/>
    <property type="match status" value="1"/>
</dbReference>
<evidence type="ECO:0000256" key="1">
    <source>
        <dbReference type="SAM" id="Phobius"/>
    </source>
</evidence>
<dbReference type="OrthoDB" id="6614935at2759"/>
<feature type="domain" description="IPT/TIG" evidence="2">
    <location>
        <begin position="302"/>
        <end position="395"/>
    </location>
</feature>
<dbReference type="InterPro" id="IPR013783">
    <property type="entry name" value="Ig-like_fold"/>
</dbReference>
<dbReference type="GO" id="GO:0050772">
    <property type="term" value="P:positive regulation of axonogenesis"/>
    <property type="evidence" value="ECO:0007669"/>
    <property type="project" value="TreeGrafter"/>
</dbReference>
<keyword evidence="1" id="KW-1133">Transmembrane helix</keyword>
<dbReference type="GO" id="GO:0007162">
    <property type="term" value="P:negative regulation of cell adhesion"/>
    <property type="evidence" value="ECO:0007669"/>
    <property type="project" value="TreeGrafter"/>
</dbReference>
<name>A0A8R2HAS5_ACYPI</name>
<dbReference type="RefSeq" id="XP_016662177.1">
    <property type="nucleotide sequence ID" value="XM_016806688.1"/>
</dbReference>
<dbReference type="GO" id="GO:0005886">
    <property type="term" value="C:plasma membrane"/>
    <property type="evidence" value="ECO:0007669"/>
    <property type="project" value="TreeGrafter"/>
</dbReference>
<dbReference type="EnsemblMetazoa" id="XM_016806688.2">
    <property type="protein sequence ID" value="XP_016662177.1"/>
    <property type="gene ID" value="LOC100572631"/>
</dbReference>